<evidence type="ECO:0000259" key="1">
    <source>
        <dbReference type="Pfam" id="PF13392"/>
    </source>
</evidence>
<evidence type="ECO:0000313" key="2">
    <source>
        <dbReference type="EMBL" id="CAI2193951.1"/>
    </source>
</evidence>
<dbReference type="AlphaFoldDB" id="A0A9W4T873"/>
<dbReference type="Pfam" id="PF13392">
    <property type="entry name" value="HNH_3"/>
    <property type="match status" value="1"/>
</dbReference>
<dbReference type="SUPFAM" id="SSF54060">
    <property type="entry name" value="His-Me finger endonucleases"/>
    <property type="match status" value="1"/>
</dbReference>
<proteinExistence type="predicted"/>
<accession>A0A9W4T873</accession>
<protein>
    <submittedName>
        <fullName evidence="2">10543_t:CDS:1</fullName>
    </submittedName>
</protein>
<comment type="caution">
    <text evidence="2">The sequence shown here is derived from an EMBL/GenBank/DDBJ whole genome shotgun (WGS) entry which is preliminary data.</text>
</comment>
<gene>
    <name evidence="2" type="ORF">FWILDA_LOCUS16333</name>
</gene>
<evidence type="ECO:0000313" key="3">
    <source>
        <dbReference type="Proteomes" id="UP001153678"/>
    </source>
</evidence>
<keyword evidence="3" id="KW-1185">Reference proteome</keyword>
<dbReference type="Gene3D" id="3.90.75.20">
    <property type="match status" value="1"/>
</dbReference>
<dbReference type="InterPro" id="IPR044925">
    <property type="entry name" value="His-Me_finger_sf"/>
</dbReference>
<dbReference type="OrthoDB" id="2438771at2759"/>
<dbReference type="EMBL" id="CAMKVN010010237">
    <property type="protein sequence ID" value="CAI2193951.1"/>
    <property type="molecule type" value="Genomic_DNA"/>
</dbReference>
<organism evidence="2 3">
    <name type="scientific">Funneliformis geosporum</name>
    <dbReference type="NCBI Taxonomy" id="1117311"/>
    <lineage>
        <taxon>Eukaryota</taxon>
        <taxon>Fungi</taxon>
        <taxon>Fungi incertae sedis</taxon>
        <taxon>Mucoromycota</taxon>
        <taxon>Glomeromycotina</taxon>
        <taxon>Glomeromycetes</taxon>
        <taxon>Glomerales</taxon>
        <taxon>Glomeraceae</taxon>
        <taxon>Funneliformis</taxon>
    </lineage>
</organism>
<dbReference type="Proteomes" id="UP001153678">
    <property type="component" value="Unassembled WGS sequence"/>
</dbReference>
<feature type="domain" description="HNH nuclease" evidence="1">
    <location>
        <begin position="55"/>
        <end position="96"/>
    </location>
</feature>
<sequence length="150" mass="17082">MEILLPIVEADYFISNIGRIKNKNSRISEGSIHKGHGYAQTKIGRNNNYTPVNIHKLVAEAFISNPENKPFVNHINGIKTDNQADNLECVFPKENANRKVFPNPGRSRSRKVMQKTLDGNVIQIWDSANHAGEWAWIYYDNYIGSDPNEE</sequence>
<name>A0A9W4T873_9GLOM</name>
<dbReference type="InterPro" id="IPR003615">
    <property type="entry name" value="HNH_nuc"/>
</dbReference>
<reference evidence="2" key="1">
    <citation type="submission" date="2022-08" db="EMBL/GenBank/DDBJ databases">
        <authorList>
            <person name="Kallberg Y."/>
            <person name="Tangrot J."/>
            <person name="Rosling A."/>
        </authorList>
    </citation>
    <scope>NUCLEOTIDE SEQUENCE</scope>
    <source>
        <strain evidence="2">Wild A</strain>
    </source>
</reference>